<feature type="chain" id="PRO_5024830199" evidence="1">
    <location>
        <begin position="31"/>
        <end position="768"/>
    </location>
</feature>
<dbReference type="RefSeq" id="WP_052449748.1">
    <property type="nucleotide sequence ID" value="NZ_FCNV02000002.1"/>
</dbReference>
<keyword evidence="4" id="KW-1185">Reference proteome</keyword>
<feature type="domain" description="Filamentous haemagglutinin FhaB/tRNA nuclease CdiA-like TPS" evidence="2">
    <location>
        <begin position="31"/>
        <end position="142"/>
    </location>
</feature>
<dbReference type="InterPro" id="IPR008638">
    <property type="entry name" value="FhaB/CdiA-like_TPS"/>
</dbReference>
<evidence type="ECO:0000259" key="2">
    <source>
        <dbReference type="SMART" id="SM00912"/>
    </source>
</evidence>
<comment type="caution">
    <text evidence="3">The sequence shown here is derived from an EMBL/GenBank/DDBJ whole genome shotgun (WGS) entry which is preliminary data.</text>
</comment>
<proteinExistence type="predicted"/>
<dbReference type="Proteomes" id="UP000198263">
    <property type="component" value="Unassembled WGS sequence"/>
</dbReference>
<reference evidence="3 4" key="1">
    <citation type="submission" date="2016-01" db="EMBL/GenBank/DDBJ databases">
        <authorList>
            <person name="Peeters C."/>
        </authorList>
    </citation>
    <scope>NUCLEOTIDE SEQUENCE [LARGE SCALE GENOMIC DNA]</scope>
    <source>
        <strain evidence="3">LMG 29315</strain>
    </source>
</reference>
<sequence length="768" mass="77169">MRDESSKHGRLIRPAAIVFLVSASVPAAFAAGPLPQNGQFKAGSGSITSSATQVNITQSTTRGVIDWNSFSIGAGNSVNVNNGAGATLSRVTGPNASAIDGNLSATGSFYLINPQGVVIGQQGVVTTGGRFVAATLDTSNDAFIAGGPLTLSGTSTASVVNLGKISSTGGDVFLISLAHTENAGRISAPNGTAELIAGNNVLLKDSTSGAQVFVQPGAQGDVVNRGGIRAAQIHLQAADGNVYALAGHHAGLRATGTATRDGHVWLIAHQGDVQQHEAITARNSDGSGGTVQTTGKTMELEDSTVTAAKWTIGVGELNAGPHNAAAIAGSLSKGTSVTIEADSDINVLSTLTWTGNATLVLKAGHSILLGPVTTIANTGAGNLYLRADSKSIDNNGSVTNQGTIDWSRSTGIVAAFHDSNGTFTPGTIRTNAAWAAAPFSGLKTQVTAYQLVNSIAELENISQNLSGNYALGKDLKASGSFTPIGLASTTGFTGQFDGFGHIIDGISFSTTPFSNSPPLGMFSAIGASGVVRNLNLTNAYASPWGTVAGLLAGTSAGLIANVNVTGQMSTDEIGAGAIGGVVGENSGTISRATSNVSLYAQGSMGGIALSNTGLIVQSWATGDYGGGTHAHVGGITAGNGKTGIIRQSYATGSGGGVTDGGLAEYNTGKIEESFAAMALPTIFPPGYVGGLVSTNVGNVAKDVYWDREVSGQTVGAATGNAIPAANGLTTAQMGMASSFAPSWNFGPGGTWTFVPGVSHPVLQWQVNK</sequence>
<dbReference type="OrthoDB" id="218680at2"/>
<evidence type="ECO:0000313" key="3">
    <source>
        <dbReference type="EMBL" id="SAL24433.1"/>
    </source>
</evidence>
<evidence type="ECO:0000256" key="1">
    <source>
        <dbReference type="SAM" id="SignalP"/>
    </source>
</evidence>
<dbReference type="PANTHER" id="PTHR12338:SF5">
    <property type="entry name" value="ANTIGEN 43-RELATED"/>
    <property type="match status" value="1"/>
</dbReference>
<dbReference type="Pfam" id="PF05860">
    <property type="entry name" value="TPS"/>
    <property type="match status" value="1"/>
</dbReference>
<protein>
    <submittedName>
        <fullName evidence="3">Filamentous hemagglutinin-like protein</fullName>
    </submittedName>
</protein>
<organism evidence="3 4">
    <name type="scientific">Caballeronia concitans</name>
    <dbReference type="NCBI Taxonomy" id="1777133"/>
    <lineage>
        <taxon>Bacteria</taxon>
        <taxon>Pseudomonadati</taxon>
        <taxon>Pseudomonadota</taxon>
        <taxon>Betaproteobacteria</taxon>
        <taxon>Burkholderiales</taxon>
        <taxon>Burkholderiaceae</taxon>
        <taxon>Caballeronia</taxon>
    </lineage>
</organism>
<dbReference type="InterPro" id="IPR011050">
    <property type="entry name" value="Pectin_lyase_fold/virulence"/>
</dbReference>
<dbReference type="NCBIfam" id="TIGR01901">
    <property type="entry name" value="adhes_NPXG"/>
    <property type="match status" value="1"/>
</dbReference>
<feature type="signal peptide" evidence="1">
    <location>
        <begin position="1"/>
        <end position="30"/>
    </location>
</feature>
<evidence type="ECO:0000313" key="4">
    <source>
        <dbReference type="Proteomes" id="UP000198263"/>
    </source>
</evidence>
<dbReference type="EMBL" id="FCNV02000002">
    <property type="protein sequence ID" value="SAL24433.1"/>
    <property type="molecule type" value="Genomic_DNA"/>
</dbReference>
<gene>
    <name evidence="3" type="ORF">AWB72_01877</name>
</gene>
<name>A0A658QV61_9BURK</name>
<dbReference type="InterPro" id="IPR050909">
    <property type="entry name" value="Bact_Autotransporter_VF"/>
</dbReference>
<dbReference type="AlphaFoldDB" id="A0A658QV61"/>
<dbReference type="Gene3D" id="2.160.20.110">
    <property type="match status" value="1"/>
</dbReference>
<dbReference type="SUPFAM" id="SSF51126">
    <property type="entry name" value="Pectin lyase-like"/>
    <property type="match status" value="1"/>
</dbReference>
<accession>A0A658QV61</accession>
<dbReference type="Gene3D" id="2.160.20.10">
    <property type="entry name" value="Single-stranded right-handed beta-helix, Pectin lyase-like"/>
    <property type="match status" value="1"/>
</dbReference>
<dbReference type="InterPro" id="IPR012334">
    <property type="entry name" value="Pectin_lyas_fold"/>
</dbReference>
<dbReference type="PANTHER" id="PTHR12338">
    <property type="entry name" value="AUTOTRANSPORTER"/>
    <property type="match status" value="1"/>
</dbReference>
<dbReference type="SMART" id="SM00912">
    <property type="entry name" value="Haemagg_act"/>
    <property type="match status" value="1"/>
</dbReference>
<keyword evidence="1" id="KW-0732">Signal</keyword>